<dbReference type="InterPro" id="IPR011990">
    <property type="entry name" value="TPR-like_helical_dom_sf"/>
</dbReference>
<dbReference type="InterPro" id="IPR000863">
    <property type="entry name" value="Sulfotransferase_dom"/>
</dbReference>
<dbReference type="InterPro" id="IPR027417">
    <property type="entry name" value="P-loop_NTPase"/>
</dbReference>
<dbReference type="AlphaFoldDB" id="A0A2W4U8U6"/>
<comment type="caution">
    <text evidence="5">The sequence shown here is derived from an EMBL/GenBank/DDBJ whole genome shotgun (WGS) entry which is preliminary data.</text>
</comment>
<dbReference type="Gene3D" id="1.25.40.10">
    <property type="entry name" value="Tetratricopeptide repeat domain"/>
    <property type="match status" value="2"/>
</dbReference>
<keyword evidence="2" id="KW-0325">Glycoprotein</keyword>
<organism evidence="5 6">
    <name type="scientific">Leptolyngbya foveolarum</name>
    <dbReference type="NCBI Taxonomy" id="47253"/>
    <lineage>
        <taxon>Bacteria</taxon>
        <taxon>Bacillati</taxon>
        <taxon>Cyanobacteriota</taxon>
        <taxon>Cyanophyceae</taxon>
        <taxon>Leptolyngbyales</taxon>
        <taxon>Leptolyngbyaceae</taxon>
        <taxon>Leptolyngbya group</taxon>
        <taxon>Leptolyngbya</taxon>
    </lineage>
</organism>
<dbReference type="InterPro" id="IPR019734">
    <property type="entry name" value="TPR_rpt"/>
</dbReference>
<proteinExistence type="predicted"/>
<keyword evidence="3" id="KW-0802">TPR repeat</keyword>
<dbReference type="PROSITE" id="PS50005">
    <property type="entry name" value="TPR"/>
    <property type="match status" value="1"/>
</dbReference>
<evidence type="ECO:0000259" key="4">
    <source>
        <dbReference type="Pfam" id="PF00685"/>
    </source>
</evidence>
<reference evidence="5 6" key="2">
    <citation type="submission" date="2018-06" db="EMBL/GenBank/DDBJ databases">
        <title>Metagenomic assembly of (sub)arctic Cyanobacteria and their associated microbiome from non-axenic cultures.</title>
        <authorList>
            <person name="Baurain D."/>
        </authorList>
    </citation>
    <scope>NUCLEOTIDE SEQUENCE [LARGE SCALE GENOMIC DNA]</scope>
    <source>
        <strain evidence="5">ULC129bin1</strain>
    </source>
</reference>
<gene>
    <name evidence="5" type="ORF">DCF25_15900</name>
</gene>
<dbReference type="SMART" id="SM00028">
    <property type="entry name" value="TPR"/>
    <property type="match status" value="2"/>
</dbReference>
<protein>
    <recommendedName>
        <fullName evidence="4">Sulfotransferase domain-containing protein</fullName>
    </recommendedName>
</protein>
<evidence type="ECO:0000313" key="6">
    <source>
        <dbReference type="Proteomes" id="UP000249354"/>
    </source>
</evidence>
<name>A0A2W4U8U6_9CYAN</name>
<feature type="repeat" description="TPR" evidence="3">
    <location>
        <begin position="83"/>
        <end position="116"/>
    </location>
</feature>
<dbReference type="GO" id="GO:0008146">
    <property type="term" value="F:sulfotransferase activity"/>
    <property type="evidence" value="ECO:0007669"/>
    <property type="project" value="InterPro"/>
</dbReference>
<dbReference type="PANTHER" id="PTHR10605">
    <property type="entry name" value="HEPARAN SULFATE SULFOTRANSFERASE"/>
    <property type="match status" value="1"/>
</dbReference>
<dbReference type="Pfam" id="PF00685">
    <property type="entry name" value="Sulfotransfer_1"/>
    <property type="match status" value="1"/>
</dbReference>
<dbReference type="InterPro" id="IPR037359">
    <property type="entry name" value="NST/OST"/>
</dbReference>
<dbReference type="Gene3D" id="3.40.50.300">
    <property type="entry name" value="P-loop containing nucleotide triphosphate hydrolases"/>
    <property type="match status" value="1"/>
</dbReference>
<reference evidence="6" key="1">
    <citation type="submission" date="2018-04" db="EMBL/GenBank/DDBJ databases">
        <authorList>
            <person name="Cornet L."/>
        </authorList>
    </citation>
    <scope>NUCLEOTIDE SEQUENCE [LARGE SCALE GENOMIC DNA]</scope>
</reference>
<keyword evidence="1" id="KW-0808">Transferase</keyword>
<evidence type="ECO:0000256" key="1">
    <source>
        <dbReference type="ARBA" id="ARBA00022679"/>
    </source>
</evidence>
<dbReference type="SUPFAM" id="SSF48452">
    <property type="entry name" value="TPR-like"/>
    <property type="match status" value="1"/>
</dbReference>
<dbReference type="Pfam" id="PF13414">
    <property type="entry name" value="TPR_11"/>
    <property type="match status" value="1"/>
</dbReference>
<sequence length="496" mass="55550">MPNPISTKTGTETVKKKIEAALHQAQLSCRTAQWSAVISVCESAIAQAQQCLESEQAAAQNVQSSLEQTTTEQQNDSAERTAAVLYQAKGDLFKSQGDLTAAIAAYQKALALAPETSEVATALGEAYLAEAAQLERSGDVTAATQSYLQALTQSPYLFTAYSRLRYNLLRYNIPRKDPQLQDVIETCKLILAKHPNIRPARITLGYALTKAGHLPAAIDCYRTAGGSPEEKQRRPPDFIIVGAEKSGTTSLHQYLKSHPHVVAPIEKEIDFFDLEYGCGLEWYLSHFPPASGKESAQTNWITGETSANYLYSEVALERVFEHFPQIKLVAILRDPVDRTVSRYNMMVRNGAEKRSFKVAIAEEISHIQQATTEDAIDWRALNQCRHVGNSLYYHHLKRWLALFSRQQLLVLQSEDLFSQPQQTMQQFYRLLGLDSDRSPQKYPQHNAGDYQPADADVRQQLSDFFAPHNRQLEILLNQSFHWQSLHSKAVPAPATS</sequence>
<dbReference type="PANTHER" id="PTHR10605:SF56">
    <property type="entry name" value="BIFUNCTIONAL HEPARAN SULFATE N-DEACETYLASE_N-SULFOTRANSFERASE"/>
    <property type="match status" value="1"/>
</dbReference>
<dbReference type="EMBL" id="QBMC01000122">
    <property type="protein sequence ID" value="PZO13579.1"/>
    <property type="molecule type" value="Genomic_DNA"/>
</dbReference>
<dbReference type="SUPFAM" id="SSF52540">
    <property type="entry name" value="P-loop containing nucleoside triphosphate hydrolases"/>
    <property type="match status" value="1"/>
</dbReference>
<feature type="domain" description="Sulfotransferase" evidence="4">
    <location>
        <begin position="235"/>
        <end position="439"/>
    </location>
</feature>
<dbReference type="Proteomes" id="UP000249354">
    <property type="component" value="Unassembled WGS sequence"/>
</dbReference>
<evidence type="ECO:0000256" key="3">
    <source>
        <dbReference type="PROSITE-ProRule" id="PRU00339"/>
    </source>
</evidence>
<evidence type="ECO:0000256" key="2">
    <source>
        <dbReference type="ARBA" id="ARBA00023180"/>
    </source>
</evidence>
<accession>A0A2W4U8U6</accession>
<evidence type="ECO:0000313" key="5">
    <source>
        <dbReference type="EMBL" id="PZO13579.1"/>
    </source>
</evidence>